<dbReference type="Gene3D" id="1.10.1040.10">
    <property type="entry name" value="N-(1-d-carboxylethyl)-l-norvaline Dehydrogenase, domain 2"/>
    <property type="match status" value="1"/>
</dbReference>
<dbReference type="GO" id="GO:0016491">
    <property type="term" value="F:oxidoreductase activity"/>
    <property type="evidence" value="ECO:0007669"/>
    <property type="project" value="UniProtKB-KW"/>
</dbReference>
<protein>
    <submittedName>
        <fullName evidence="5">3-hydroxyisobutyrate dehydrogenase</fullName>
    </submittedName>
</protein>
<feature type="domain" description="NADPH-dependent reductive aminase-like C-terminal" evidence="4">
    <location>
        <begin position="168"/>
        <end position="287"/>
    </location>
</feature>
<dbReference type="PANTHER" id="PTHR43580:SF2">
    <property type="entry name" value="CYTOKINE-LIKE NUCLEAR FACTOR N-PAC"/>
    <property type="match status" value="1"/>
</dbReference>
<dbReference type="InterPro" id="IPR036291">
    <property type="entry name" value="NAD(P)-bd_dom_sf"/>
</dbReference>
<dbReference type="EMBL" id="LT607753">
    <property type="protein sequence ID" value="SCG59133.1"/>
    <property type="molecule type" value="Genomic_DNA"/>
</dbReference>
<keyword evidence="2" id="KW-0560">Oxidoreductase</keyword>
<dbReference type="GO" id="GO:0050661">
    <property type="term" value="F:NADP binding"/>
    <property type="evidence" value="ECO:0007669"/>
    <property type="project" value="InterPro"/>
</dbReference>
<dbReference type="RefSeq" id="WP_088976524.1">
    <property type="nucleotide sequence ID" value="NZ_LT607753.1"/>
</dbReference>
<dbReference type="InterPro" id="IPR015815">
    <property type="entry name" value="HIBADH-related"/>
</dbReference>
<evidence type="ECO:0000259" key="3">
    <source>
        <dbReference type="Pfam" id="PF03446"/>
    </source>
</evidence>
<keyword evidence="6" id="KW-1185">Reference proteome</keyword>
<evidence type="ECO:0000313" key="6">
    <source>
        <dbReference type="Proteomes" id="UP000198215"/>
    </source>
</evidence>
<dbReference type="SUPFAM" id="SSF51735">
    <property type="entry name" value="NAD(P)-binding Rossmann-fold domains"/>
    <property type="match status" value="1"/>
</dbReference>
<organism evidence="5 6">
    <name type="scientific">Micromonospora coxensis</name>
    <dbReference type="NCBI Taxonomy" id="356852"/>
    <lineage>
        <taxon>Bacteria</taxon>
        <taxon>Bacillati</taxon>
        <taxon>Actinomycetota</taxon>
        <taxon>Actinomycetes</taxon>
        <taxon>Micromonosporales</taxon>
        <taxon>Micromonosporaceae</taxon>
        <taxon>Micromonospora</taxon>
    </lineage>
</organism>
<dbReference type="InterPro" id="IPR013328">
    <property type="entry name" value="6PGD_dom2"/>
</dbReference>
<dbReference type="Gene3D" id="3.40.50.720">
    <property type="entry name" value="NAD(P)-binding Rossmann-like Domain"/>
    <property type="match status" value="1"/>
</dbReference>
<dbReference type="Pfam" id="PF21761">
    <property type="entry name" value="RedAm-like_C"/>
    <property type="match status" value="1"/>
</dbReference>
<dbReference type="InterPro" id="IPR048666">
    <property type="entry name" value="RedAm-like_C"/>
</dbReference>
<evidence type="ECO:0000313" key="5">
    <source>
        <dbReference type="EMBL" id="SCG59133.1"/>
    </source>
</evidence>
<dbReference type="PANTHER" id="PTHR43580">
    <property type="entry name" value="OXIDOREDUCTASE GLYR1-RELATED"/>
    <property type="match status" value="1"/>
</dbReference>
<dbReference type="PROSITE" id="PS00065">
    <property type="entry name" value="D_2_HYDROXYACID_DH_1"/>
    <property type="match status" value="1"/>
</dbReference>
<sequence length="288" mass="29183">MEELRNPTGRVAVVGTGAVGAAVARRLLAGGYDVTVWNRTPARTAALTGAGARSARTVDEAVAAGELVLLALTDHEAVQQCLDRLDGGLAGRTVVALCTGTPEEARRTAQRVAGLGGHHLDAGLQAGPDTIGTDAATLLFSGDPSAYERHAGTFGLLGTARFVGTAPEAASVWDLALFGLWYDAQLGLLRAMDAVRAAGVDVSTFAPSAENQLGHVVSAVSATASEIAGAEFPRGPADLGEHLTVVRHLVGLRAGRPLGDGGLAEVAARMEALVAQGRGAEGLTATVG</sequence>
<comment type="similarity">
    <text evidence="1">Belongs to the HIBADH-related family.</text>
</comment>
<dbReference type="InterPro" id="IPR029752">
    <property type="entry name" value="D-isomer_DH_CS1"/>
</dbReference>
<dbReference type="AlphaFoldDB" id="A0A1C5ILX0"/>
<accession>A0A1C5ILX0</accession>
<gene>
    <name evidence="5" type="ORF">GA0070614_3009</name>
</gene>
<dbReference type="InterPro" id="IPR051265">
    <property type="entry name" value="HIBADH-related_NP60_sf"/>
</dbReference>
<evidence type="ECO:0000259" key="4">
    <source>
        <dbReference type="Pfam" id="PF21761"/>
    </source>
</evidence>
<dbReference type="PIRSF" id="PIRSF000103">
    <property type="entry name" value="HIBADH"/>
    <property type="match status" value="1"/>
</dbReference>
<dbReference type="InterPro" id="IPR006115">
    <property type="entry name" value="6PGDH_NADP-bd"/>
</dbReference>
<name>A0A1C5ILX0_9ACTN</name>
<dbReference type="OrthoDB" id="5176214at2"/>
<dbReference type="Pfam" id="PF03446">
    <property type="entry name" value="NAD_binding_2"/>
    <property type="match status" value="1"/>
</dbReference>
<evidence type="ECO:0000256" key="2">
    <source>
        <dbReference type="ARBA" id="ARBA00023002"/>
    </source>
</evidence>
<reference evidence="6" key="1">
    <citation type="submission" date="2016-06" db="EMBL/GenBank/DDBJ databases">
        <authorList>
            <person name="Varghese N."/>
            <person name="Submissions Spin"/>
        </authorList>
    </citation>
    <scope>NUCLEOTIDE SEQUENCE [LARGE SCALE GENOMIC DNA]</scope>
    <source>
        <strain evidence="6">DSM 45161</strain>
    </source>
</reference>
<evidence type="ECO:0000256" key="1">
    <source>
        <dbReference type="ARBA" id="ARBA00009080"/>
    </source>
</evidence>
<feature type="domain" description="6-phosphogluconate dehydrogenase NADP-binding" evidence="3">
    <location>
        <begin position="10"/>
        <end position="159"/>
    </location>
</feature>
<proteinExistence type="inferred from homology"/>
<dbReference type="Proteomes" id="UP000198215">
    <property type="component" value="Chromosome I"/>
</dbReference>